<evidence type="ECO:0000256" key="4">
    <source>
        <dbReference type="ARBA" id="ARBA00023239"/>
    </source>
</evidence>
<dbReference type="AlphaFoldDB" id="A0A078AI56"/>
<evidence type="ECO:0000256" key="3">
    <source>
        <dbReference type="ARBA" id="ARBA00022898"/>
    </source>
</evidence>
<dbReference type="GO" id="GO:0006567">
    <property type="term" value="P:L-threonine catabolic process"/>
    <property type="evidence" value="ECO:0007669"/>
    <property type="project" value="TreeGrafter"/>
</dbReference>
<dbReference type="InParanoid" id="A0A078AI56"/>
<feature type="domain" description="Aromatic amino acid beta-eliminating lyase/threonine aldolase" evidence="6">
    <location>
        <begin position="38"/>
        <end position="322"/>
    </location>
</feature>
<evidence type="ECO:0000256" key="2">
    <source>
        <dbReference type="ARBA" id="ARBA00006966"/>
    </source>
</evidence>
<reference evidence="7 8" key="1">
    <citation type="submission" date="2014-06" db="EMBL/GenBank/DDBJ databases">
        <authorList>
            <person name="Swart Estienne"/>
        </authorList>
    </citation>
    <scope>NUCLEOTIDE SEQUENCE [LARGE SCALE GENOMIC DNA]</scope>
    <source>
        <strain evidence="7 8">130c</strain>
    </source>
</reference>
<feature type="modified residue" description="N6-(pyridoxal phosphate)lysine" evidence="5">
    <location>
        <position position="236"/>
    </location>
</feature>
<dbReference type="InterPro" id="IPR015422">
    <property type="entry name" value="PyrdxlP-dep_Trfase_small"/>
</dbReference>
<dbReference type="Pfam" id="PF01212">
    <property type="entry name" value="Beta_elim_lyase"/>
    <property type="match status" value="1"/>
</dbReference>
<organism evidence="7 8">
    <name type="scientific">Stylonychia lemnae</name>
    <name type="common">Ciliate</name>
    <dbReference type="NCBI Taxonomy" id="5949"/>
    <lineage>
        <taxon>Eukaryota</taxon>
        <taxon>Sar</taxon>
        <taxon>Alveolata</taxon>
        <taxon>Ciliophora</taxon>
        <taxon>Intramacronucleata</taxon>
        <taxon>Spirotrichea</taxon>
        <taxon>Stichotrichia</taxon>
        <taxon>Sporadotrichida</taxon>
        <taxon>Oxytrichidae</taxon>
        <taxon>Stylonychinae</taxon>
        <taxon>Stylonychia</taxon>
    </lineage>
</organism>
<dbReference type="OrthoDB" id="10261951at2759"/>
<dbReference type="InterPro" id="IPR015421">
    <property type="entry name" value="PyrdxlP-dep_Trfase_major"/>
</dbReference>
<dbReference type="FunFam" id="3.40.640.10:FF:000030">
    <property type="entry name" value="Low-specificity L-threonine aldolase"/>
    <property type="match status" value="1"/>
</dbReference>
<comment type="cofactor">
    <cofactor evidence="1">
        <name>pyridoxal 5'-phosphate</name>
        <dbReference type="ChEBI" id="CHEBI:597326"/>
    </cofactor>
</comment>
<keyword evidence="8" id="KW-1185">Reference proteome</keyword>
<dbReference type="SUPFAM" id="SSF53383">
    <property type="entry name" value="PLP-dependent transferases"/>
    <property type="match status" value="1"/>
</dbReference>
<dbReference type="Proteomes" id="UP000039865">
    <property type="component" value="Unassembled WGS sequence"/>
</dbReference>
<keyword evidence="3" id="KW-0663">Pyridoxal phosphate</keyword>
<dbReference type="OMA" id="VQTNIVI"/>
<dbReference type="NCBIfam" id="NF041359">
    <property type="entry name" value="GntG_guanitoxin"/>
    <property type="match status" value="1"/>
</dbReference>
<gene>
    <name evidence="7" type="primary">Contig17686.g18799</name>
    <name evidence="7" type="ORF">STYLEM_10208</name>
</gene>
<dbReference type="GO" id="GO:0005829">
    <property type="term" value="C:cytosol"/>
    <property type="evidence" value="ECO:0007669"/>
    <property type="project" value="TreeGrafter"/>
</dbReference>
<evidence type="ECO:0000313" key="7">
    <source>
        <dbReference type="EMBL" id="CDW81197.1"/>
    </source>
</evidence>
<sequence>MLGQLNLQFIKRSSSSLLKSTKRSYGGPIMDSNEGYIDLRSDTFTKPTKRMREAMANSKVGDDCYGEDPSINELQVQIAKLFGKEAALFAPTGTMSNLICMMIHCRVKGEAAILGDQSHIYNIERGGISALGGIHPIVVSNTKEGSLDLKQLKRAIPPSSYHLAQPRVVALENTHNLAGGMVIDLKEISKVNSIARKHNIKMHLDGARALNAASYLNIDPADLVADFDTVNFCLSKGLGCPIGSLVIGTKEDIAHAVVIRKMLGGAMRQVGVLGICGLDALQDWKEIMKTDNENGQYLAQQISSLPWISINAESVKTNIIIFRVKKHSQFGDSAKAFSDHMRFNEKILMSPSFIDHDKIRMVTHRDITQQDLEKVIKAFKSVK</sequence>
<keyword evidence="4" id="KW-0456">Lyase</keyword>
<evidence type="ECO:0000313" key="8">
    <source>
        <dbReference type="Proteomes" id="UP000039865"/>
    </source>
</evidence>
<accession>A0A078AI56</accession>
<dbReference type="GO" id="GO:0006545">
    <property type="term" value="P:glycine biosynthetic process"/>
    <property type="evidence" value="ECO:0007669"/>
    <property type="project" value="TreeGrafter"/>
</dbReference>
<dbReference type="PANTHER" id="PTHR48097:SF9">
    <property type="entry name" value="L-THREONINE ALDOLASE"/>
    <property type="match status" value="1"/>
</dbReference>
<protein>
    <submittedName>
        <fullName evidence="7">Threonine aldolase</fullName>
    </submittedName>
</protein>
<dbReference type="Gene3D" id="3.40.640.10">
    <property type="entry name" value="Type I PLP-dependent aspartate aminotransferase-like (Major domain)"/>
    <property type="match status" value="1"/>
</dbReference>
<dbReference type="Gene3D" id="3.90.1150.10">
    <property type="entry name" value="Aspartate Aminotransferase, domain 1"/>
    <property type="match status" value="1"/>
</dbReference>
<proteinExistence type="inferred from homology"/>
<name>A0A078AI56_STYLE</name>
<evidence type="ECO:0000256" key="1">
    <source>
        <dbReference type="ARBA" id="ARBA00001933"/>
    </source>
</evidence>
<dbReference type="GO" id="GO:0008732">
    <property type="term" value="F:L-allo-threonine aldolase activity"/>
    <property type="evidence" value="ECO:0007669"/>
    <property type="project" value="TreeGrafter"/>
</dbReference>
<evidence type="ECO:0000259" key="6">
    <source>
        <dbReference type="Pfam" id="PF01212"/>
    </source>
</evidence>
<dbReference type="PANTHER" id="PTHR48097">
    <property type="entry name" value="L-THREONINE ALDOLASE-RELATED"/>
    <property type="match status" value="1"/>
</dbReference>
<evidence type="ECO:0000256" key="5">
    <source>
        <dbReference type="PIRSR" id="PIRSR017617-1"/>
    </source>
</evidence>
<comment type="similarity">
    <text evidence="2">Belongs to the threonine aldolase family.</text>
</comment>
<dbReference type="InterPro" id="IPR015424">
    <property type="entry name" value="PyrdxlP-dep_Trfase"/>
</dbReference>
<dbReference type="InterPro" id="IPR001597">
    <property type="entry name" value="ArAA_b-elim_lyase/Thr_aldolase"/>
</dbReference>
<dbReference type="InterPro" id="IPR023603">
    <property type="entry name" value="Low_specificity_L-TA-like"/>
</dbReference>
<dbReference type="EMBL" id="CCKQ01009692">
    <property type="protein sequence ID" value="CDW81197.1"/>
    <property type="molecule type" value="Genomic_DNA"/>
</dbReference>
<dbReference type="PIRSF" id="PIRSF017617">
    <property type="entry name" value="Thr_aldolase"/>
    <property type="match status" value="1"/>
</dbReference>